<name>A0AB39KMK0_9CAUL</name>
<accession>A0AB39KMK0</accession>
<dbReference type="RefSeq" id="WP_369057890.1">
    <property type="nucleotide sequence ID" value="NZ_CP158375.1"/>
</dbReference>
<protein>
    <submittedName>
        <fullName evidence="2">Uncharacterized protein</fullName>
    </submittedName>
</protein>
<evidence type="ECO:0000313" key="2">
    <source>
        <dbReference type="EMBL" id="XDO95035.1"/>
    </source>
</evidence>
<gene>
    <name evidence="2" type="ORF">ABOZ73_09335</name>
</gene>
<sequence>MSDGPNTYLEDQSALAEFKAGPFSGRAEVHVTPAGILAVACLMTGILLSSAAIVWAANEKRRAR</sequence>
<feature type="transmembrane region" description="Helical" evidence="1">
    <location>
        <begin position="34"/>
        <end position="57"/>
    </location>
</feature>
<dbReference type="AlphaFoldDB" id="A0AB39KMK0"/>
<reference evidence="2" key="1">
    <citation type="submission" date="2024-06" db="EMBL/GenBank/DDBJ databases">
        <title>Caulobacter inopinatus, sp. nov.</title>
        <authorList>
            <person name="Donachie S.P."/>
        </authorList>
    </citation>
    <scope>NUCLEOTIDE SEQUENCE</scope>
    <source>
        <strain evidence="2">73W</strain>
    </source>
</reference>
<organism evidence="2">
    <name type="scientific">Caulobacter sp. 73W</name>
    <dbReference type="NCBI Taxonomy" id="3161137"/>
    <lineage>
        <taxon>Bacteria</taxon>
        <taxon>Pseudomonadati</taxon>
        <taxon>Pseudomonadota</taxon>
        <taxon>Alphaproteobacteria</taxon>
        <taxon>Caulobacterales</taxon>
        <taxon>Caulobacteraceae</taxon>
        <taxon>Caulobacter</taxon>
    </lineage>
</organism>
<proteinExistence type="predicted"/>
<keyword evidence="1" id="KW-1133">Transmembrane helix</keyword>
<evidence type="ECO:0000256" key="1">
    <source>
        <dbReference type="SAM" id="Phobius"/>
    </source>
</evidence>
<dbReference type="EMBL" id="CP158375">
    <property type="protein sequence ID" value="XDO95035.1"/>
    <property type="molecule type" value="Genomic_DNA"/>
</dbReference>
<keyword evidence="1" id="KW-0812">Transmembrane</keyword>
<keyword evidence="1" id="KW-0472">Membrane</keyword>